<dbReference type="GeneID" id="106772766"/>
<organism evidence="5 6">
    <name type="scientific">Vigna radiata var. radiata</name>
    <name type="common">Mung bean</name>
    <name type="synonym">Phaseolus aureus</name>
    <dbReference type="NCBI Taxonomy" id="3916"/>
    <lineage>
        <taxon>Eukaryota</taxon>
        <taxon>Viridiplantae</taxon>
        <taxon>Streptophyta</taxon>
        <taxon>Embryophyta</taxon>
        <taxon>Tracheophyta</taxon>
        <taxon>Spermatophyta</taxon>
        <taxon>Magnoliopsida</taxon>
        <taxon>eudicotyledons</taxon>
        <taxon>Gunneridae</taxon>
        <taxon>Pentapetalae</taxon>
        <taxon>rosids</taxon>
        <taxon>fabids</taxon>
        <taxon>Fabales</taxon>
        <taxon>Fabaceae</taxon>
        <taxon>Papilionoideae</taxon>
        <taxon>50 kb inversion clade</taxon>
        <taxon>NPAAA clade</taxon>
        <taxon>indigoferoid/millettioid clade</taxon>
        <taxon>Phaseoleae</taxon>
        <taxon>Vigna</taxon>
    </lineage>
</organism>
<accession>A0A1S3V914</accession>
<dbReference type="InterPro" id="IPR000073">
    <property type="entry name" value="AB_hydrolase_1"/>
</dbReference>
<dbReference type="Gene3D" id="3.40.50.1820">
    <property type="entry name" value="alpha/beta hydrolase"/>
    <property type="match status" value="2"/>
</dbReference>
<dbReference type="InterPro" id="IPR002471">
    <property type="entry name" value="Pept_S9_AS"/>
</dbReference>
<keyword evidence="1" id="KW-0378">Hydrolase</keyword>
<dbReference type="OrthoDB" id="9974421at2759"/>
<evidence type="ECO:0000256" key="1">
    <source>
        <dbReference type="ARBA" id="ARBA00022801"/>
    </source>
</evidence>
<gene>
    <name evidence="6" type="primary">LOC106772766</name>
</gene>
<dbReference type="Proteomes" id="UP000087766">
    <property type="component" value="Chromosome 8"/>
</dbReference>
<reference evidence="6" key="2">
    <citation type="submission" date="2025-08" db="UniProtKB">
        <authorList>
            <consortium name="RefSeq"/>
        </authorList>
    </citation>
    <scope>IDENTIFICATION</scope>
    <source>
        <tissue evidence="6">Leaf</tissue>
    </source>
</reference>
<dbReference type="SUPFAM" id="SSF53474">
    <property type="entry name" value="alpha/beta-Hydrolases"/>
    <property type="match status" value="1"/>
</dbReference>
<keyword evidence="5" id="KW-1185">Reference proteome</keyword>
<dbReference type="Pfam" id="PF00561">
    <property type="entry name" value="Abhydrolase_1"/>
    <property type="match status" value="1"/>
</dbReference>
<dbReference type="ESTHER" id="vigrr-a0a1s3v914">
    <property type="family name" value="UCP031088"/>
</dbReference>
<name>A0A1S3V914_VIGRR</name>
<dbReference type="InterPro" id="IPR016969">
    <property type="entry name" value="UCP031088_abhydr"/>
</dbReference>
<protein>
    <submittedName>
        <fullName evidence="6">Uncharacterized protein LOC106772766</fullName>
    </submittedName>
</protein>
<dbReference type="PIRSF" id="PIRSF031088">
    <property type="entry name" value="UCP031088_abhydr"/>
    <property type="match status" value="1"/>
</dbReference>
<proteinExistence type="predicted"/>
<dbReference type="PANTHER" id="PTHR11005">
    <property type="entry name" value="LYSOSOMAL ACID LIPASE-RELATED"/>
    <property type="match status" value="1"/>
</dbReference>
<dbReference type="FunFam" id="3.40.50.1820:FF:000097">
    <property type="entry name" value="Alpha/beta hydrolase family protein"/>
    <property type="match status" value="1"/>
</dbReference>
<dbReference type="GO" id="GO:0004252">
    <property type="term" value="F:serine-type endopeptidase activity"/>
    <property type="evidence" value="ECO:0007669"/>
    <property type="project" value="InterPro"/>
</dbReference>
<dbReference type="GO" id="GO:0016042">
    <property type="term" value="P:lipid catabolic process"/>
    <property type="evidence" value="ECO:0007669"/>
    <property type="project" value="UniProtKB-KW"/>
</dbReference>
<sequence>MLSKLLSMSKAMSMSMSMSMSFQSDQHEVLRRGFSTFASLPRATAPFRLRAFSTAVTDKPSVCTADELHYVSLSNSDWKLALWRYNPSPLAPPRNHPLLLLSGVGTNAIGYDLSPESSFARYMSGQGFETWILEVRGAGLSLQGSNSKDIEQSANAMSEKMEAASEIATATNGAMASNKELNNISCTVSETQIPPVLNGVETENVAIKGDLTRLATVWDESKLVARLTETFMFLSERVSGFLSESQSRVMFSKFLDQISKLLVDSPLYEQFNDVRGKLSTLFETKENSGITSQITDLSQRLVNIIEEGQLSVSPPLYDLQARFTSTIEDFQKQLDLIVKYDWDFDNYLEEDVPAAIEYIVKQSMPKDGKLLAIGHSMGGILLYSMLSRFGSEGKEPNLAAVVTLASSLDYTSSKSALKLLLPLADPAQALNVPVVPLGTLLAAAYPLSSRPPYVLSRLNTLISAEDMMHPNLLKRLVLNNFCTIPAKLLLQLTTAFRERGLCNRNGTFFYKDHLHKSNTPILAIAGDQDLICPPEAVEETVKLIPEHLVTYEVFGKPGGPHYAHYDLVGGRLAVEQVYPSIIEFLSCHDK</sequence>
<evidence type="ECO:0000256" key="3">
    <source>
        <dbReference type="ARBA" id="ARBA00023098"/>
    </source>
</evidence>
<dbReference type="GO" id="GO:0006508">
    <property type="term" value="P:proteolysis"/>
    <property type="evidence" value="ECO:0007669"/>
    <property type="project" value="InterPro"/>
</dbReference>
<dbReference type="AlphaFoldDB" id="A0A1S3V914"/>
<feature type="domain" description="AB hydrolase-1" evidence="4">
    <location>
        <begin position="345"/>
        <end position="564"/>
    </location>
</feature>
<keyword evidence="3" id="KW-0443">Lipid metabolism</keyword>
<evidence type="ECO:0000313" key="5">
    <source>
        <dbReference type="Proteomes" id="UP000087766"/>
    </source>
</evidence>
<dbReference type="FunFam" id="3.40.50.1820:FF:000119">
    <property type="entry name" value="Alpha/beta hydrolase family protein"/>
    <property type="match status" value="1"/>
</dbReference>
<dbReference type="RefSeq" id="XP_014514833.1">
    <property type="nucleotide sequence ID" value="XM_014659347.2"/>
</dbReference>
<reference evidence="5" key="1">
    <citation type="journal article" date="2014" name="Nat. Commun.">
        <title>Genome sequence of mungbean and insights into evolution within Vigna species.</title>
        <authorList>
            <person name="Kang Y.J."/>
            <person name="Kim S.K."/>
            <person name="Kim M.Y."/>
            <person name="Lestari P."/>
            <person name="Kim K.H."/>
            <person name="Ha B.K."/>
            <person name="Jun T.H."/>
            <person name="Hwang W.J."/>
            <person name="Lee T."/>
            <person name="Lee J."/>
            <person name="Shim S."/>
            <person name="Yoon M.Y."/>
            <person name="Jang Y.E."/>
            <person name="Han K.S."/>
            <person name="Taeprayoon P."/>
            <person name="Yoon N."/>
            <person name="Somta P."/>
            <person name="Tanya P."/>
            <person name="Kim K.S."/>
            <person name="Gwag J.G."/>
            <person name="Moon J.K."/>
            <person name="Lee Y.H."/>
            <person name="Park B.S."/>
            <person name="Bombarely A."/>
            <person name="Doyle J.J."/>
            <person name="Jackson S.A."/>
            <person name="Schafleitner R."/>
            <person name="Srinives P."/>
            <person name="Varshney R.K."/>
            <person name="Lee S.H."/>
        </authorList>
    </citation>
    <scope>NUCLEOTIDE SEQUENCE [LARGE SCALE GENOMIC DNA]</scope>
    <source>
        <strain evidence="5">cv. VC1973A</strain>
    </source>
</reference>
<evidence type="ECO:0000313" key="6">
    <source>
        <dbReference type="RefSeq" id="XP_014514833.1"/>
    </source>
</evidence>
<evidence type="ECO:0000259" key="4">
    <source>
        <dbReference type="Pfam" id="PF00561"/>
    </source>
</evidence>
<evidence type="ECO:0000256" key="2">
    <source>
        <dbReference type="ARBA" id="ARBA00022963"/>
    </source>
</evidence>
<dbReference type="InterPro" id="IPR029058">
    <property type="entry name" value="AB_hydrolase_fold"/>
</dbReference>
<dbReference type="KEGG" id="vra:106772766"/>
<dbReference type="PROSITE" id="PS00708">
    <property type="entry name" value="PRO_ENDOPEP_SER"/>
    <property type="match status" value="1"/>
</dbReference>
<keyword evidence="2" id="KW-0442">Lipid degradation</keyword>
<dbReference type="STRING" id="3916.A0A1S3V914"/>